<keyword evidence="3" id="KW-1185">Reference proteome</keyword>
<dbReference type="GO" id="GO:0005737">
    <property type="term" value="C:cytoplasm"/>
    <property type="evidence" value="ECO:0007669"/>
    <property type="project" value="TreeGrafter"/>
</dbReference>
<dbReference type="PANTHER" id="PTHR12874">
    <property type="entry name" value="F-BOX ONLY PROTEIN 48-RELATED"/>
    <property type="match status" value="1"/>
</dbReference>
<dbReference type="GO" id="GO:0031146">
    <property type="term" value="P:SCF-dependent proteasomal ubiquitin-dependent protein catabolic process"/>
    <property type="evidence" value="ECO:0007669"/>
    <property type="project" value="UniProtKB-UniRule"/>
</dbReference>
<proteinExistence type="predicted"/>
<evidence type="ECO:0000313" key="2">
    <source>
        <dbReference type="EMBL" id="KAG9459178.1"/>
    </source>
</evidence>
<comment type="subunit">
    <text evidence="1">Component of the SCF-type E3 ligase complex.</text>
</comment>
<dbReference type="GO" id="GO:0009740">
    <property type="term" value="P:gibberellic acid mediated signaling pathway"/>
    <property type="evidence" value="ECO:0007669"/>
    <property type="project" value="TreeGrafter"/>
</dbReference>
<evidence type="ECO:0000256" key="1">
    <source>
        <dbReference type="RuleBase" id="RU369085"/>
    </source>
</evidence>
<gene>
    <name evidence="2" type="ORF">H6P81_003686</name>
</gene>
<dbReference type="GO" id="GO:0016567">
    <property type="term" value="P:protein ubiquitination"/>
    <property type="evidence" value="ECO:0007669"/>
    <property type="project" value="UniProtKB-UniRule"/>
</dbReference>
<dbReference type="Gene3D" id="1.20.1280.50">
    <property type="match status" value="1"/>
</dbReference>
<dbReference type="GO" id="GO:0005634">
    <property type="term" value="C:nucleus"/>
    <property type="evidence" value="ECO:0007669"/>
    <property type="project" value="UniProtKB-SubCell"/>
</dbReference>
<dbReference type="GO" id="GO:0019005">
    <property type="term" value="C:SCF ubiquitin ligase complex"/>
    <property type="evidence" value="ECO:0007669"/>
    <property type="project" value="UniProtKB-UniRule"/>
</dbReference>
<keyword evidence="1" id="KW-0539">Nucleus</keyword>
<accession>A0AAV7FE56</accession>
<comment type="caution">
    <text evidence="2">The sequence shown here is derived from an EMBL/GenBank/DDBJ whole genome shotgun (WGS) entry which is preliminary data.</text>
</comment>
<evidence type="ECO:0000313" key="3">
    <source>
        <dbReference type="Proteomes" id="UP000825729"/>
    </source>
</evidence>
<dbReference type="PANTHER" id="PTHR12874:SF16">
    <property type="entry name" value="OS01G0800800 PROTEIN"/>
    <property type="match status" value="1"/>
</dbReference>
<dbReference type="Proteomes" id="UP000825729">
    <property type="component" value="Unassembled WGS sequence"/>
</dbReference>
<sequence>METEVIFINELPEGGILAKVMAPAREPPWEVVDLVSRHLDARALAMASCVSKSWNAPMSSDDVWGPICLSRFPSLSALRRLHHHHHAAVAIPYRRLYCLAHSAAVLPRPTPPPPLVSLAQLFFAVDILDGSGASIFSLVKPGLQLHPCGPGEVFRFEVEVSGWKEAEGMRVMWTVVLEGWRGVFAAMKGKKGAGRTVVCDGRERWFTEELPCGEGCCCCCCVGGPVSGLMAEVGVVFGAPVRGEGRRAVERLKMGVMSVVNCRYVTVDEALRYFQRFLLPENN</sequence>
<comment type="function">
    <text evidence="1">Acts as a component of a SCF E3 ubiquitin ligase complexes.</text>
</comment>
<dbReference type="EMBL" id="JAINDJ010000002">
    <property type="protein sequence ID" value="KAG9459178.1"/>
    <property type="molecule type" value="Genomic_DNA"/>
</dbReference>
<dbReference type="AlphaFoldDB" id="A0AAV7FE56"/>
<reference evidence="2 3" key="1">
    <citation type="submission" date="2021-07" db="EMBL/GenBank/DDBJ databases">
        <title>The Aristolochia fimbriata genome: insights into angiosperm evolution, floral development and chemical biosynthesis.</title>
        <authorList>
            <person name="Jiao Y."/>
        </authorList>
    </citation>
    <scope>NUCLEOTIDE SEQUENCE [LARGE SCALE GENOMIC DNA]</scope>
    <source>
        <strain evidence="2">IBCAS-2021</strain>
        <tissue evidence="2">Leaf</tissue>
    </source>
</reference>
<protein>
    <recommendedName>
        <fullName evidence="1">F-box protein</fullName>
    </recommendedName>
</protein>
<keyword evidence="1" id="KW-0833">Ubl conjugation pathway</keyword>
<dbReference type="InterPro" id="IPR036047">
    <property type="entry name" value="F-box-like_dom_sf"/>
</dbReference>
<comment type="subcellular location">
    <subcellularLocation>
        <location evidence="1">Nucleus</location>
    </subcellularLocation>
</comment>
<comment type="pathway">
    <text evidence="1">Protein modification; protein ubiquitination.</text>
</comment>
<name>A0AAV7FE56_ARIFI</name>
<organism evidence="2 3">
    <name type="scientific">Aristolochia fimbriata</name>
    <name type="common">White veined hardy Dutchman's pipe vine</name>
    <dbReference type="NCBI Taxonomy" id="158543"/>
    <lineage>
        <taxon>Eukaryota</taxon>
        <taxon>Viridiplantae</taxon>
        <taxon>Streptophyta</taxon>
        <taxon>Embryophyta</taxon>
        <taxon>Tracheophyta</taxon>
        <taxon>Spermatophyta</taxon>
        <taxon>Magnoliopsida</taxon>
        <taxon>Magnoliidae</taxon>
        <taxon>Piperales</taxon>
        <taxon>Aristolochiaceae</taxon>
        <taxon>Aristolochia</taxon>
    </lineage>
</organism>
<dbReference type="SUPFAM" id="SSF81383">
    <property type="entry name" value="F-box domain"/>
    <property type="match status" value="1"/>
</dbReference>